<reference evidence="3" key="2">
    <citation type="submission" date="2025-08" db="UniProtKB">
        <authorList>
            <consortium name="RefSeq"/>
        </authorList>
    </citation>
    <scope>IDENTIFICATION</scope>
    <source>
        <strain evidence="3">14028-0561.14</strain>
        <tissue evidence="3">Whole fly</tissue>
    </source>
</reference>
<evidence type="ECO:0000256" key="1">
    <source>
        <dbReference type="SAM" id="MobiDB-lite"/>
    </source>
</evidence>
<dbReference type="RefSeq" id="XP_070144771.1">
    <property type="nucleotide sequence ID" value="XM_070288670.1"/>
</dbReference>
<evidence type="ECO:0000313" key="2">
    <source>
        <dbReference type="Proteomes" id="UP001652661"/>
    </source>
</evidence>
<reference evidence="2" key="1">
    <citation type="submission" date="2025-05" db="UniProtKB">
        <authorList>
            <consortium name="RefSeq"/>
        </authorList>
    </citation>
    <scope>NUCLEOTIDE SEQUENCE [LARGE SCALE GENOMIC DNA]</scope>
    <source>
        <strain evidence="2">14028-0561.14</strain>
    </source>
</reference>
<protein>
    <submittedName>
        <fullName evidence="3">Uncharacterized protein</fullName>
    </submittedName>
</protein>
<name>A0ABM4GPY4_DROKI</name>
<dbReference type="Proteomes" id="UP001652661">
    <property type="component" value="Chromosome 2L"/>
</dbReference>
<accession>A0ABM4GPY4</accession>
<organism evidence="2 3">
    <name type="scientific">Drosophila kikkawai</name>
    <name type="common">Fruit fly</name>
    <dbReference type="NCBI Taxonomy" id="30033"/>
    <lineage>
        <taxon>Eukaryota</taxon>
        <taxon>Metazoa</taxon>
        <taxon>Ecdysozoa</taxon>
        <taxon>Arthropoda</taxon>
        <taxon>Hexapoda</taxon>
        <taxon>Insecta</taxon>
        <taxon>Pterygota</taxon>
        <taxon>Neoptera</taxon>
        <taxon>Endopterygota</taxon>
        <taxon>Diptera</taxon>
        <taxon>Brachycera</taxon>
        <taxon>Muscomorpha</taxon>
        <taxon>Ephydroidea</taxon>
        <taxon>Drosophilidae</taxon>
        <taxon>Drosophila</taxon>
        <taxon>Sophophora</taxon>
    </lineage>
</organism>
<feature type="region of interest" description="Disordered" evidence="1">
    <location>
        <begin position="1"/>
        <end position="24"/>
    </location>
</feature>
<sequence length="143" mass="15724">MKANKRRDSIVGQATPPGAESRAGDGAVALAVAPTEIGATMARDNQSKAIRAKRFSQDKGKRCGVESISLERRKVGGTWGRRSCGCGGGGCGKIKYASRQVKDQNQDQIEHELNWLWEEKKKQLQLRMIDGIRIEEIVSAQEK</sequence>
<evidence type="ECO:0000313" key="3">
    <source>
        <dbReference type="RefSeq" id="XP_070144771.1"/>
    </source>
</evidence>
<proteinExistence type="predicted"/>
<keyword evidence="2" id="KW-1185">Reference proteome</keyword>
<gene>
    <name evidence="3" type="primary">LOC138929270</name>
</gene>
<dbReference type="GeneID" id="138929270"/>